<reference evidence="2 3" key="1">
    <citation type="submission" date="2020-10" db="EMBL/GenBank/DDBJ databases">
        <title>Janibacter indicus TT2 genome sequence.</title>
        <authorList>
            <person name="Lee K."/>
            <person name="Ganzorig M."/>
        </authorList>
    </citation>
    <scope>NUCLEOTIDE SEQUENCE [LARGE SCALE GENOMIC DNA]</scope>
    <source>
        <strain evidence="2 3">TT2</strain>
    </source>
</reference>
<evidence type="ECO:0000313" key="2">
    <source>
        <dbReference type="EMBL" id="QOK22386.1"/>
    </source>
</evidence>
<dbReference type="RefSeq" id="WP_192910898.1">
    <property type="nucleotide sequence ID" value="NZ_CP062789.1"/>
</dbReference>
<gene>
    <name evidence="2" type="ORF">IGS73_15060</name>
</gene>
<keyword evidence="1" id="KW-0175">Coiled coil</keyword>
<accession>A0A7L9IYD6</accession>
<dbReference type="Proteomes" id="UP000593998">
    <property type="component" value="Chromosome"/>
</dbReference>
<name>A0A7L9IYD6_9MICO</name>
<sequence>MRLLPPTVPASAGEYVQFALVDEVLNIIVVVQHNSAAQSFGWATYGALLLPTLRKLRTTGQSIRYRFLIRRADGPETDVIAAVDTEEDFEEMMSRLDELEQRVDELQSEVWEFQNRGWVRRVLRR</sequence>
<proteinExistence type="predicted"/>
<dbReference type="AlphaFoldDB" id="A0A7L9IYD6"/>
<organism evidence="2 3">
    <name type="scientific">Janibacter indicus</name>
    <dbReference type="NCBI Taxonomy" id="857417"/>
    <lineage>
        <taxon>Bacteria</taxon>
        <taxon>Bacillati</taxon>
        <taxon>Actinomycetota</taxon>
        <taxon>Actinomycetes</taxon>
        <taxon>Micrococcales</taxon>
        <taxon>Intrasporangiaceae</taxon>
        <taxon>Janibacter</taxon>
    </lineage>
</organism>
<evidence type="ECO:0000313" key="3">
    <source>
        <dbReference type="Proteomes" id="UP000593998"/>
    </source>
</evidence>
<protein>
    <submittedName>
        <fullName evidence="2">Uncharacterized protein</fullName>
    </submittedName>
</protein>
<feature type="coiled-coil region" evidence="1">
    <location>
        <begin position="82"/>
        <end position="116"/>
    </location>
</feature>
<dbReference type="EMBL" id="CP062789">
    <property type="protein sequence ID" value="QOK22386.1"/>
    <property type="molecule type" value="Genomic_DNA"/>
</dbReference>
<evidence type="ECO:0000256" key="1">
    <source>
        <dbReference type="SAM" id="Coils"/>
    </source>
</evidence>